<keyword evidence="3" id="KW-1185">Reference proteome</keyword>
<evidence type="ECO:0000313" key="3">
    <source>
        <dbReference type="Proteomes" id="UP001063166"/>
    </source>
</evidence>
<sequence>MNSINPFSRPEDKYRGAVVEDLQLPPAFSLPSTEAISRAIELAYDRDFSQIPVLDQHRRPVGYLDVPKLKDIWEAGKADLNDKVAAYMTKFQRTASKPYTLITPLTPLSELEEFLKTHLFALVTDYERKFVLAIATQQDLKSFVARRG</sequence>
<comment type="caution">
    <text evidence="2">The sequence shown here is derived from an EMBL/GenBank/DDBJ whole genome shotgun (WGS) entry which is preliminary data.</text>
</comment>
<protein>
    <recommendedName>
        <fullName evidence="1">CBS domain-containing protein</fullName>
    </recommendedName>
</protein>
<dbReference type="PANTHER" id="PTHR42115">
    <property type="entry name" value="BETA-SYNTHASE (BETA-THIONASE), PUTATIVE (AFU_ORTHOLOGUE AFUA_3G08420)-RELATED"/>
    <property type="match status" value="1"/>
</dbReference>
<organism evidence="2 3">
    <name type="scientific">Lyophyllum shimeji</name>
    <name type="common">Hon-shimeji</name>
    <name type="synonym">Tricholoma shimeji</name>
    <dbReference type="NCBI Taxonomy" id="47721"/>
    <lineage>
        <taxon>Eukaryota</taxon>
        <taxon>Fungi</taxon>
        <taxon>Dikarya</taxon>
        <taxon>Basidiomycota</taxon>
        <taxon>Agaricomycotina</taxon>
        <taxon>Agaricomycetes</taxon>
        <taxon>Agaricomycetidae</taxon>
        <taxon>Agaricales</taxon>
        <taxon>Tricholomatineae</taxon>
        <taxon>Lyophyllaceae</taxon>
        <taxon>Lyophyllum</taxon>
    </lineage>
</organism>
<dbReference type="EMBL" id="BRPK01000006">
    <property type="protein sequence ID" value="GLB39114.1"/>
    <property type="molecule type" value="Genomic_DNA"/>
</dbReference>
<dbReference type="InterPro" id="IPR000644">
    <property type="entry name" value="CBS_dom"/>
</dbReference>
<dbReference type="InterPro" id="IPR046342">
    <property type="entry name" value="CBS_dom_sf"/>
</dbReference>
<proteinExistence type="predicted"/>
<evidence type="ECO:0000259" key="1">
    <source>
        <dbReference type="Pfam" id="PF00571"/>
    </source>
</evidence>
<dbReference type="Gene3D" id="3.10.580.10">
    <property type="entry name" value="CBS-domain"/>
    <property type="match status" value="1"/>
</dbReference>
<accession>A0A9P3ULD3</accession>
<evidence type="ECO:0000313" key="2">
    <source>
        <dbReference type="EMBL" id="GLB39114.1"/>
    </source>
</evidence>
<dbReference type="PANTHER" id="PTHR42115:SF1">
    <property type="entry name" value="BETA-SYNTHASE (BETA-THIONASE), PUTATIVE (AFU_ORTHOLOGUE AFUA_3G08420)-RELATED"/>
    <property type="match status" value="1"/>
</dbReference>
<gene>
    <name evidence="2" type="ORF">LshimejAT787_0602760</name>
</gene>
<dbReference type="OrthoDB" id="2536440at2759"/>
<name>A0A9P3ULD3_LYOSH</name>
<dbReference type="Proteomes" id="UP001063166">
    <property type="component" value="Unassembled WGS sequence"/>
</dbReference>
<reference evidence="2" key="1">
    <citation type="submission" date="2022-07" db="EMBL/GenBank/DDBJ databases">
        <title>The genome of Lyophyllum shimeji provides insight into the initial evolution of ectomycorrhizal fungal genome.</title>
        <authorList>
            <person name="Kobayashi Y."/>
            <person name="Shibata T."/>
            <person name="Hirakawa H."/>
            <person name="Shigenobu S."/>
            <person name="Nishiyama T."/>
            <person name="Yamada A."/>
            <person name="Hasebe M."/>
            <person name="Kawaguchi M."/>
        </authorList>
    </citation>
    <scope>NUCLEOTIDE SEQUENCE</scope>
    <source>
        <strain evidence="2">AT787</strain>
    </source>
</reference>
<dbReference type="SUPFAM" id="SSF54631">
    <property type="entry name" value="CBS-domain pair"/>
    <property type="match status" value="1"/>
</dbReference>
<feature type="domain" description="CBS" evidence="1">
    <location>
        <begin position="19"/>
        <end position="64"/>
    </location>
</feature>
<dbReference type="AlphaFoldDB" id="A0A9P3ULD3"/>
<dbReference type="Pfam" id="PF00571">
    <property type="entry name" value="CBS"/>
    <property type="match status" value="1"/>
</dbReference>